<dbReference type="Pfam" id="PF02590">
    <property type="entry name" value="SPOUT_MTase"/>
    <property type="match status" value="1"/>
</dbReference>
<sequence length="159" mass="17984">MAHIWIVAVGRMRQRNLAQVMETYLDRTARLGLPVRVVEVREGGPARGDVDPATVVKEEGRRLQGVSLPSRLWRVALDERGWLPEGSQVFAHWLEQRLATADVAFFVGGAWGLDAELVARCDERLSLSPLTMAHELARLVLAEQLYRAATLWRGVRYRK</sequence>
<comment type="subcellular location">
    <subcellularLocation>
        <location evidence="6">Cytoplasm</location>
    </subcellularLocation>
</comment>
<dbReference type="PANTHER" id="PTHR33603">
    <property type="entry name" value="METHYLTRANSFERASE"/>
    <property type="match status" value="1"/>
</dbReference>
<dbReference type="EC" id="2.1.1.177" evidence="6"/>
<dbReference type="Gene3D" id="3.40.1280.10">
    <property type="match status" value="1"/>
</dbReference>
<keyword evidence="4 6" id="KW-0949">S-adenosyl-L-methionine</keyword>
<dbReference type="InterPro" id="IPR029028">
    <property type="entry name" value="Alpha/beta_knot_MTases"/>
</dbReference>
<keyword evidence="8" id="KW-1185">Reference proteome</keyword>
<protein>
    <recommendedName>
        <fullName evidence="6">Ribosomal RNA large subunit methyltransferase H</fullName>
        <ecNumber evidence="6">2.1.1.177</ecNumber>
    </recommendedName>
    <alternativeName>
        <fullName evidence="6">23S rRNA (pseudouridine1915-N3)-methyltransferase</fullName>
    </alternativeName>
    <alternativeName>
        <fullName evidence="6">23S rRNA m3Psi1915 methyltransferase</fullName>
    </alternativeName>
    <alternativeName>
        <fullName evidence="6">rRNA (pseudouridine-N3-)-methyltransferase RlmH</fullName>
    </alternativeName>
</protein>
<reference evidence="8" key="1">
    <citation type="submission" date="2023-12" db="EMBL/GenBank/DDBJ databases">
        <title>Novel isolates from deep terrestrial aquifers shed light on the physiology and ecology of the class Limnochordia.</title>
        <authorList>
            <person name="Karnachuk O.V."/>
            <person name="Lukina A.P."/>
            <person name="Avakyan M.R."/>
            <person name="Kadnikov V."/>
            <person name="Begmatov S."/>
            <person name="Beletsky A.V."/>
            <person name="Mardanov A.V."/>
            <person name="Ravin N.V."/>
        </authorList>
    </citation>
    <scope>NUCLEOTIDE SEQUENCE [LARGE SCALE GENOMIC DNA]</scope>
    <source>
        <strain evidence="8">LN</strain>
    </source>
</reference>
<keyword evidence="6" id="KW-0963">Cytoplasm</keyword>
<dbReference type="InterPro" id="IPR029026">
    <property type="entry name" value="tRNA_m1G_MTases_N"/>
</dbReference>
<dbReference type="PIRSF" id="PIRSF004505">
    <property type="entry name" value="MT_bac"/>
    <property type="match status" value="1"/>
</dbReference>
<comment type="catalytic activity">
    <reaction evidence="6">
        <text>pseudouridine(1915) in 23S rRNA + S-adenosyl-L-methionine = N(3)-methylpseudouridine(1915) in 23S rRNA + S-adenosyl-L-homocysteine + H(+)</text>
        <dbReference type="Rhea" id="RHEA:42752"/>
        <dbReference type="Rhea" id="RHEA-COMP:10221"/>
        <dbReference type="Rhea" id="RHEA-COMP:10222"/>
        <dbReference type="ChEBI" id="CHEBI:15378"/>
        <dbReference type="ChEBI" id="CHEBI:57856"/>
        <dbReference type="ChEBI" id="CHEBI:59789"/>
        <dbReference type="ChEBI" id="CHEBI:65314"/>
        <dbReference type="ChEBI" id="CHEBI:74486"/>
        <dbReference type="EC" id="2.1.1.177"/>
    </reaction>
</comment>
<evidence type="ECO:0000256" key="2">
    <source>
        <dbReference type="ARBA" id="ARBA00022603"/>
    </source>
</evidence>
<evidence type="ECO:0000256" key="6">
    <source>
        <dbReference type="HAMAP-Rule" id="MF_00658"/>
    </source>
</evidence>
<dbReference type="RefSeq" id="WP_324669485.1">
    <property type="nucleotide sequence ID" value="NZ_CP141614.1"/>
</dbReference>
<keyword evidence="3 6" id="KW-0808">Transferase</keyword>
<evidence type="ECO:0000256" key="4">
    <source>
        <dbReference type="ARBA" id="ARBA00022691"/>
    </source>
</evidence>
<dbReference type="PANTHER" id="PTHR33603:SF1">
    <property type="entry name" value="RIBOSOMAL RNA LARGE SUBUNIT METHYLTRANSFERASE H"/>
    <property type="match status" value="1"/>
</dbReference>
<dbReference type="EMBL" id="CP141614">
    <property type="protein sequence ID" value="WRP15096.1"/>
    <property type="molecule type" value="Genomic_DNA"/>
</dbReference>
<evidence type="ECO:0000313" key="8">
    <source>
        <dbReference type="Proteomes" id="UP001333102"/>
    </source>
</evidence>
<dbReference type="HAMAP" id="MF_00658">
    <property type="entry name" value="23SrRNA_methyltr_H"/>
    <property type="match status" value="1"/>
</dbReference>
<keyword evidence="1 6" id="KW-0698">rRNA processing</keyword>
<comment type="similarity">
    <text evidence="5 6">Belongs to the RNA methyltransferase RlmH family.</text>
</comment>
<feature type="binding site" evidence="6">
    <location>
        <position position="108"/>
    </location>
    <ligand>
        <name>S-adenosyl-L-methionine</name>
        <dbReference type="ChEBI" id="CHEBI:59789"/>
    </ligand>
</feature>
<evidence type="ECO:0000256" key="1">
    <source>
        <dbReference type="ARBA" id="ARBA00022552"/>
    </source>
</evidence>
<proteinExistence type="inferred from homology"/>
<evidence type="ECO:0000313" key="7">
    <source>
        <dbReference type="EMBL" id="WRP15096.1"/>
    </source>
</evidence>
<comment type="function">
    <text evidence="6">Specifically methylates the pseudouridine at position 1915 (m3Psi1915) in 23S rRNA.</text>
</comment>
<keyword evidence="2 6" id="KW-0489">Methyltransferase</keyword>
<name>A0ABZ1BR81_9FIRM</name>
<dbReference type="CDD" id="cd18081">
    <property type="entry name" value="RlmH-like"/>
    <property type="match status" value="1"/>
</dbReference>
<feature type="binding site" evidence="6">
    <location>
        <position position="77"/>
    </location>
    <ligand>
        <name>S-adenosyl-L-methionine</name>
        <dbReference type="ChEBI" id="CHEBI:59789"/>
    </ligand>
</feature>
<organism evidence="7 8">
    <name type="scientific">Geochorda subterranea</name>
    <dbReference type="NCBI Taxonomy" id="3109564"/>
    <lineage>
        <taxon>Bacteria</taxon>
        <taxon>Bacillati</taxon>
        <taxon>Bacillota</taxon>
        <taxon>Limnochordia</taxon>
        <taxon>Limnochordales</taxon>
        <taxon>Geochordaceae</taxon>
        <taxon>Geochorda</taxon>
    </lineage>
</organism>
<comment type="subunit">
    <text evidence="6">Homodimer.</text>
</comment>
<dbReference type="SUPFAM" id="SSF75217">
    <property type="entry name" value="alpha/beta knot"/>
    <property type="match status" value="1"/>
</dbReference>
<dbReference type="Proteomes" id="UP001333102">
    <property type="component" value="Chromosome"/>
</dbReference>
<gene>
    <name evidence="6" type="primary">rlmH</name>
    <name evidence="7" type="ORF">VLY81_02655</name>
</gene>
<accession>A0ABZ1BR81</accession>
<dbReference type="InterPro" id="IPR003742">
    <property type="entry name" value="RlmH-like"/>
</dbReference>
<evidence type="ECO:0000256" key="5">
    <source>
        <dbReference type="ARBA" id="ARBA00038303"/>
    </source>
</evidence>
<evidence type="ECO:0000256" key="3">
    <source>
        <dbReference type="ARBA" id="ARBA00022679"/>
    </source>
</evidence>
<feature type="binding site" evidence="6">
    <location>
        <begin position="127"/>
        <end position="132"/>
    </location>
    <ligand>
        <name>S-adenosyl-L-methionine</name>
        <dbReference type="ChEBI" id="CHEBI:59789"/>
    </ligand>
</feature>